<keyword evidence="4" id="KW-0808">Transferase</keyword>
<dbReference type="Proteomes" id="UP000032049">
    <property type="component" value="Unassembled WGS sequence"/>
</dbReference>
<dbReference type="OrthoDB" id="6231665at2"/>
<dbReference type="SMART" id="SM00091">
    <property type="entry name" value="PAS"/>
    <property type="match status" value="1"/>
</dbReference>
<evidence type="ECO:0000259" key="8">
    <source>
        <dbReference type="PROSITE" id="PS50113"/>
    </source>
</evidence>
<comment type="catalytic activity">
    <reaction evidence="1">
        <text>ATP + protein L-histidine = ADP + protein N-phospho-L-histidine.</text>
        <dbReference type="EC" id="2.7.13.3"/>
    </reaction>
</comment>
<accession>A0A0D0F5Q8</accession>
<dbReference type="Pfam" id="PF08447">
    <property type="entry name" value="PAS_3"/>
    <property type="match status" value="1"/>
</dbReference>
<feature type="domain" description="PAS" evidence="7">
    <location>
        <begin position="73"/>
        <end position="144"/>
    </location>
</feature>
<evidence type="ECO:0000256" key="2">
    <source>
        <dbReference type="ARBA" id="ARBA00012438"/>
    </source>
</evidence>
<sequence length="401" mass="46876">MKSLPLLKIIAFYLLLGIAALLLGHGLIDWIWTGREHNNLWNFHFLLDVTFMVIGSFIIFFSVRFYQKDQETTALNYQKLFNTSPLAIYVMAKGSFKIISVNEAMTKLYGYTEQEFLQMTSFDIRPEEERERIKNFMDQYGDQNPESIVWLHQKKDGERFYVKTTFHPIPLLKGGAYLVMVADIDKSIKDEKKINDLLHLYETVNHATNDVIWDYDVVKDKLKWMQGYNETYGYARDTSPDIFGAMQKIHPDDRLSVMDSFKKIFTDKQKYFFAEYRYRCADGSFKYIRDRGYAIFDTEGEPIRMIGAMQDIDKQKKYEQQLLNQNEQLKEIAWLNSHQVRRPLSNILGLISLIKDSANSDDVLEFVDFLAVSSKELDDAVIMINKQTMEGQAVQQSQDMA</sequence>
<dbReference type="SMART" id="SM00086">
    <property type="entry name" value="PAC"/>
    <property type="match status" value="2"/>
</dbReference>
<dbReference type="STRING" id="1503925.TH53_12560"/>
<comment type="caution">
    <text evidence="9">The sequence shown here is derived from an EMBL/GenBank/DDBJ whole genome shotgun (WGS) entry which is preliminary data.</text>
</comment>
<keyword evidence="6" id="KW-0812">Transmembrane</keyword>
<dbReference type="PANTHER" id="PTHR43304">
    <property type="entry name" value="PHYTOCHROME-LIKE PROTEIN CPH1"/>
    <property type="match status" value="1"/>
</dbReference>
<evidence type="ECO:0000256" key="4">
    <source>
        <dbReference type="ARBA" id="ARBA00022679"/>
    </source>
</evidence>
<dbReference type="PROSITE" id="PS50112">
    <property type="entry name" value="PAS"/>
    <property type="match status" value="1"/>
</dbReference>
<keyword evidence="6" id="KW-1133">Transmembrane helix</keyword>
<dbReference type="InterPro" id="IPR000700">
    <property type="entry name" value="PAS-assoc_C"/>
</dbReference>
<dbReference type="SUPFAM" id="SSF55785">
    <property type="entry name" value="PYP-like sensor domain (PAS domain)"/>
    <property type="match status" value="2"/>
</dbReference>
<dbReference type="Gene3D" id="3.30.450.20">
    <property type="entry name" value="PAS domain"/>
    <property type="match status" value="2"/>
</dbReference>
<dbReference type="InterPro" id="IPR013655">
    <property type="entry name" value="PAS_fold_3"/>
</dbReference>
<keyword evidence="3" id="KW-0597">Phosphoprotein</keyword>
<feature type="transmembrane region" description="Helical" evidence="6">
    <location>
        <begin position="45"/>
        <end position="66"/>
    </location>
</feature>
<dbReference type="InterPro" id="IPR052162">
    <property type="entry name" value="Sensor_kinase/Photoreceptor"/>
</dbReference>
<keyword evidence="6" id="KW-0472">Membrane</keyword>
<name>A0A0D0F5Q8_9SPHI</name>
<dbReference type="InterPro" id="IPR001610">
    <property type="entry name" value="PAC"/>
</dbReference>
<feature type="transmembrane region" description="Helical" evidence="6">
    <location>
        <begin position="12"/>
        <end position="33"/>
    </location>
</feature>
<evidence type="ECO:0000313" key="9">
    <source>
        <dbReference type="EMBL" id="KIO76918.1"/>
    </source>
</evidence>
<gene>
    <name evidence="9" type="ORF">TH53_12560</name>
</gene>
<dbReference type="EC" id="2.7.13.3" evidence="2"/>
<feature type="domain" description="PAC" evidence="8">
    <location>
        <begin position="272"/>
        <end position="324"/>
    </location>
</feature>
<organism evidence="9 10">
    <name type="scientific">Pedobacter lusitanus</name>
    <dbReference type="NCBI Taxonomy" id="1503925"/>
    <lineage>
        <taxon>Bacteria</taxon>
        <taxon>Pseudomonadati</taxon>
        <taxon>Bacteroidota</taxon>
        <taxon>Sphingobacteriia</taxon>
        <taxon>Sphingobacteriales</taxon>
        <taxon>Sphingobacteriaceae</taxon>
        <taxon>Pedobacter</taxon>
    </lineage>
</organism>
<dbReference type="InterPro" id="IPR036097">
    <property type="entry name" value="HisK_dim/P_sf"/>
</dbReference>
<dbReference type="PROSITE" id="PS50113">
    <property type="entry name" value="PAC"/>
    <property type="match status" value="1"/>
</dbReference>
<dbReference type="InterPro" id="IPR035965">
    <property type="entry name" value="PAS-like_dom_sf"/>
</dbReference>
<dbReference type="PANTHER" id="PTHR43304:SF1">
    <property type="entry name" value="PAC DOMAIN-CONTAINING PROTEIN"/>
    <property type="match status" value="1"/>
</dbReference>
<dbReference type="InterPro" id="IPR000014">
    <property type="entry name" value="PAS"/>
</dbReference>
<evidence type="ECO:0000256" key="1">
    <source>
        <dbReference type="ARBA" id="ARBA00000085"/>
    </source>
</evidence>
<evidence type="ECO:0000313" key="10">
    <source>
        <dbReference type="Proteomes" id="UP000032049"/>
    </source>
</evidence>
<protein>
    <recommendedName>
        <fullName evidence="2">histidine kinase</fullName>
        <ecNumber evidence="2">2.7.13.3</ecNumber>
    </recommendedName>
</protein>
<dbReference type="EMBL" id="JXRA01000052">
    <property type="protein sequence ID" value="KIO76918.1"/>
    <property type="molecule type" value="Genomic_DNA"/>
</dbReference>
<dbReference type="GO" id="GO:0000155">
    <property type="term" value="F:phosphorelay sensor kinase activity"/>
    <property type="evidence" value="ECO:0007669"/>
    <property type="project" value="InterPro"/>
</dbReference>
<evidence type="ECO:0000256" key="5">
    <source>
        <dbReference type="ARBA" id="ARBA00022777"/>
    </source>
</evidence>
<dbReference type="CDD" id="cd00082">
    <property type="entry name" value="HisKA"/>
    <property type="match status" value="1"/>
</dbReference>
<keyword evidence="5" id="KW-0418">Kinase</keyword>
<dbReference type="RefSeq" id="WP_041882467.1">
    <property type="nucleotide sequence ID" value="NZ_CP157278.1"/>
</dbReference>
<dbReference type="InterPro" id="IPR003661">
    <property type="entry name" value="HisK_dim/P_dom"/>
</dbReference>
<proteinExistence type="predicted"/>
<dbReference type="AlphaFoldDB" id="A0A0D0F5Q8"/>
<dbReference type="SUPFAM" id="SSF47384">
    <property type="entry name" value="Homodimeric domain of signal transducing histidine kinase"/>
    <property type="match status" value="1"/>
</dbReference>
<dbReference type="NCBIfam" id="TIGR00229">
    <property type="entry name" value="sensory_box"/>
    <property type="match status" value="2"/>
</dbReference>
<keyword evidence="10" id="KW-1185">Reference proteome</keyword>
<dbReference type="Pfam" id="PF13426">
    <property type="entry name" value="PAS_9"/>
    <property type="match status" value="1"/>
</dbReference>
<evidence type="ECO:0000256" key="3">
    <source>
        <dbReference type="ARBA" id="ARBA00022553"/>
    </source>
</evidence>
<dbReference type="CDD" id="cd00130">
    <property type="entry name" value="PAS"/>
    <property type="match status" value="2"/>
</dbReference>
<evidence type="ECO:0000259" key="7">
    <source>
        <dbReference type="PROSITE" id="PS50112"/>
    </source>
</evidence>
<evidence type="ECO:0000256" key="6">
    <source>
        <dbReference type="SAM" id="Phobius"/>
    </source>
</evidence>
<reference evidence="9 10" key="1">
    <citation type="submission" date="2015-01" db="EMBL/GenBank/DDBJ databases">
        <title>Draft genome sequence of Pedobacter sp. NL19 isolated from sludge of an effluent treatment pond in an abandoned uranium mine.</title>
        <authorList>
            <person name="Santos T."/>
            <person name="Caetano T."/>
            <person name="Covas C."/>
            <person name="Cruz A."/>
            <person name="Mendo S."/>
        </authorList>
    </citation>
    <scope>NUCLEOTIDE SEQUENCE [LARGE SCALE GENOMIC DNA]</scope>
    <source>
        <strain evidence="9 10">NL19</strain>
    </source>
</reference>